<keyword evidence="2" id="KW-1185">Reference proteome</keyword>
<name>A0AAV1EZL7_XYRNO</name>
<evidence type="ECO:0000313" key="2">
    <source>
        <dbReference type="Proteomes" id="UP001178508"/>
    </source>
</evidence>
<sequence length="121" mass="13959">MGVIWVCVEEMEQWVAAERDLTQSWKTFFSCPLSVLGRPWIHKASGPPRAIVPGHRTVNLAGSETRLWSGPAVRTPLCVETERQRHKQSLNFERHFDSSRMMLETLPPVYLLQDEELDCRP</sequence>
<accession>A0AAV1EZL7</accession>
<gene>
    <name evidence="1" type="ORF">XNOV1_A026380</name>
</gene>
<protein>
    <submittedName>
        <fullName evidence="1">Uncharacterized protein</fullName>
    </submittedName>
</protein>
<proteinExistence type="predicted"/>
<dbReference type="EMBL" id="OY660867">
    <property type="protein sequence ID" value="CAJ1054342.1"/>
    <property type="molecule type" value="Genomic_DNA"/>
</dbReference>
<evidence type="ECO:0000313" key="1">
    <source>
        <dbReference type="EMBL" id="CAJ1054342.1"/>
    </source>
</evidence>
<dbReference type="Proteomes" id="UP001178508">
    <property type="component" value="Chromosome 4"/>
</dbReference>
<reference evidence="1" key="1">
    <citation type="submission" date="2023-08" db="EMBL/GenBank/DDBJ databases">
        <authorList>
            <person name="Alioto T."/>
            <person name="Alioto T."/>
            <person name="Gomez Garrido J."/>
        </authorList>
    </citation>
    <scope>NUCLEOTIDE SEQUENCE</scope>
</reference>
<dbReference type="AlphaFoldDB" id="A0AAV1EZL7"/>
<organism evidence="1 2">
    <name type="scientific">Xyrichtys novacula</name>
    <name type="common">Pearly razorfish</name>
    <name type="synonym">Hemipteronotus novacula</name>
    <dbReference type="NCBI Taxonomy" id="13765"/>
    <lineage>
        <taxon>Eukaryota</taxon>
        <taxon>Metazoa</taxon>
        <taxon>Chordata</taxon>
        <taxon>Craniata</taxon>
        <taxon>Vertebrata</taxon>
        <taxon>Euteleostomi</taxon>
        <taxon>Actinopterygii</taxon>
        <taxon>Neopterygii</taxon>
        <taxon>Teleostei</taxon>
        <taxon>Neoteleostei</taxon>
        <taxon>Acanthomorphata</taxon>
        <taxon>Eupercaria</taxon>
        <taxon>Labriformes</taxon>
        <taxon>Labridae</taxon>
        <taxon>Xyrichtys</taxon>
    </lineage>
</organism>